<proteinExistence type="predicted"/>
<accession>X0Y4W7</accession>
<dbReference type="AlphaFoldDB" id="X0Y4W7"/>
<feature type="non-terminal residue" evidence="1">
    <location>
        <position position="73"/>
    </location>
</feature>
<name>X0Y4W7_9ZZZZ</name>
<protein>
    <submittedName>
        <fullName evidence="1">Uncharacterized protein</fullName>
    </submittedName>
</protein>
<comment type="caution">
    <text evidence="1">The sequence shown here is derived from an EMBL/GenBank/DDBJ whole genome shotgun (WGS) entry which is preliminary data.</text>
</comment>
<gene>
    <name evidence="1" type="ORF">S01H1_72033</name>
</gene>
<dbReference type="EMBL" id="BARS01048011">
    <property type="protein sequence ID" value="GAG31886.1"/>
    <property type="molecule type" value="Genomic_DNA"/>
</dbReference>
<evidence type="ECO:0000313" key="1">
    <source>
        <dbReference type="EMBL" id="GAG31886.1"/>
    </source>
</evidence>
<reference evidence="1" key="1">
    <citation type="journal article" date="2014" name="Front. Microbiol.">
        <title>High frequency of phylogenetically diverse reductive dehalogenase-homologous genes in deep subseafloor sedimentary metagenomes.</title>
        <authorList>
            <person name="Kawai M."/>
            <person name="Futagami T."/>
            <person name="Toyoda A."/>
            <person name="Takaki Y."/>
            <person name="Nishi S."/>
            <person name="Hori S."/>
            <person name="Arai W."/>
            <person name="Tsubouchi T."/>
            <person name="Morono Y."/>
            <person name="Uchiyama I."/>
            <person name="Ito T."/>
            <person name="Fujiyama A."/>
            <person name="Inagaki F."/>
            <person name="Takami H."/>
        </authorList>
    </citation>
    <scope>NUCLEOTIDE SEQUENCE</scope>
    <source>
        <strain evidence="1">Expedition CK06-06</strain>
    </source>
</reference>
<sequence>MAQAIKWKGLDKVLKNLNKEIQKIEGRTQAGVTEAALYIKRESQKKTPMDLGNLVNSAYVTWPMGMQDDKRAN</sequence>
<organism evidence="1">
    <name type="scientific">marine sediment metagenome</name>
    <dbReference type="NCBI Taxonomy" id="412755"/>
    <lineage>
        <taxon>unclassified sequences</taxon>
        <taxon>metagenomes</taxon>
        <taxon>ecological metagenomes</taxon>
    </lineage>
</organism>